<evidence type="ECO:0000313" key="1">
    <source>
        <dbReference type="EMBL" id="PSV96522.1"/>
    </source>
</evidence>
<evidence type="ECO:0000313" key="2">
    <source>
        <dbReference type="EMBL" id="PSW99539.1"/>
    </source>
</evidence>
<protein>
    <submittedName>
        <fullName evidence="1">Uncharacterized protein</fullName>
    </submittedName>
</protein>
<evidence type="ECO:0000313" key="4">
    <source>
        <dbReference type="Proteomes" id="UP000241954"/>
    </source>
</evidence>
<dbReference type="OrthoDB" id="5817599at2"/>
<gene>
    <name evidence="1" type="ORF">C9I88_11285</name>
    <name evidence="2" type="ORF">C9J52_01775</name>
</gene>
<sequence length="101" mass="11938">MTMISAKEFSGWLLERFADEKQGVSLSRDDINMLTGRQCFSLGYIHDIHYEVMRHGMAFVTDTTREMFYLVPISERPWRKQLEKNYEHDLYCNVLPLNKSG</sequence>
<dbReference type="EMBL" id="PYLW01000011">
    <property type="protein sequence ID" value="PSV96522.1"/>
    <property type="molecule type" value="Genomic_DNA"/>
</dbReference>
<evidence type="ECO:0000313" key="3">
    <source>
        <dbReference type="Proteomes" id="UP000241190"/>
    </source>
</evidence>
<name>A0A0D8QAN8_9GAMM</name>
<organism evidence="1 4">
    <name type="scientific">Photobacterium iliopiscarium</name>
    <dbReference type="NCBI Taxonomy" id="56192"/>
    <lineage>
        <taxon>Bacteria</taxon>
        <taxon>Pseudomonadati</taxon>
        <taxon>Pseudomonadota</taxon>
        <taxon>Gammaproteobacteria</taxon>
        <taxon>Vibrionales</taxon>
        <taxon>Vibrionaceae</taxon>
        <taxon>Photobacterium</taxon>
    </lineage>
</organism>
<dbReference type="Proteomes" id="UP000241190">
    <property type="component" value="Unassembled WGS sequence"/>
</dbReference>
<dbReference type="GeneID" id="93547418"/>
<dbReference type="RefSeq" id="WP_045035542.1">
    <property type="nucleotide sequence ID" value="NZ_CAMQYU010000026.1"/>
</dbReference>
<dbReference type="AlphaFoldDB" id="A0A0D8QAN8"/>
<dbReference type="Proteomes" id="UP000241954">
    <property type="component" value="Unassembled WGS sequence"/>
</dbReference>
<accession>A0A0D8QAN8</accession>
<proteinExistence type="predicted"/>
<reference evidence="1 4" key="1">
    <citation type="submission" date="2018-01" db="EMBL/GenBank/DDBJ databases">
        <title>Whole genome sequencing of Histamine producing bacteria.</title>
        <authorList>
            <person name="Butler K."/>
        </authorList>
    </citation>
    <scope>NUCLEOTIDE SEQUENCE [LARGE SCALE GENOMIC DNA]</scope>
    <source>
        <strain evidence="2 3">ATCC 51761</strain>
        <strain evidence="1 4">NCIMB 13481</strain>
    </source>
</reference>
<dbReference type="EMBL" id="PYOP01000002">
    <property type="protein sequence ID" value="PSW99539.1"/>
    <property type="molecule type" value="Genomic_DNA"/>
</dbReference>
<keyword evidence="3" id="KW-1185">Reference proteome</keyword>
<comment type="caution">
    <text evidence="1">The sequence shown here is derived from an EMBL/GenBank/DDBJ whole genome shotgun (WGS) entry which is preliminary data.</text>
</comment>